<keyword evidence="3" id="KW-0732">Signal</keyword>
<comment type="caution">
    <text evidence="4">The sequence shown here is derived from an EMBL/GenBank/DDBJ whole genome shotgun (WGS) entry which is preliminary data.</text>
</comment>
<dbReference type="Proteomes" id="UP001224775">
    <property type="component" value="Unassembled WGS sequence"/>
</dbReference>
<feature type="compositionally biased region" description="Basic and acidic residues" evidence="1">
    <location>
        <begin position="94"/>
        <end position="110"/>
    </location>
</feature>
<organism evidence="4 5">
    <name type="scientific">Skeletonema marinoi</name>
    <dbReference type="NCBI Taxonomy" id="267567"/>
    <lineage>
        <taxon>Eukaryota</taxon>
        <taxon>Sar</taxon>
        <taxon>Stramenopiles</taxon>
        <taxon>Ochrophyta</taxon>
        <taxon>Bacillariophyta</taxon>
        <taxon>Coscinodiscophyceae</taxon>
        <taxon>Thalassiosirophycidae</taxon>
        <taxon>Thalassiosirales</taxon>
        <taxon>Skeletonemataceae</taxon>
        <taxon>Skeletonema</taxon>
        <taxon>Skeletonema marinoi-dohrnii complex</taxon>
    </lineage>
</organism>
<feature type="compositionally biased region" description="Polar residues" evidence="1">
    <location>
        <begin position="62"/>
        <end position="71"/>
    </location>
</feature>
<name>A0AAD9DBZ3_9STRA</name>
<feature type="region of interest" description="Disordered" evidence="1">
    <location>
        <begin position="159"/>
        <end position="180"/>
    </location>
</feature>
<feature type="compositionally biased region" description="Low complexity" evidence="1">
    <location>
        <begin position="159"/>
        <end position="168"/>
    </location>
</feature>
<keyword evidence="2" id="KW-0472">Membrane</keyword>
<feature type="signal peptide" evidence="3">
    <location>
        <begin position="1"/>
        <end position="21"/>
    </location>
</feature>
<evidence type="ECO:0000313" key="4">
    <source>
        <dbReference type="EMBL" id="KAK1740115.1"/>
    </source>
</evidence>
<feature type="region of interest" description="Disordered" evidence="1">
    <location>
        <begin position="194"/>
        <end position="230"/>
    </location>
</feature>
<evidence type="ECO:0008006" key="6">
    <source>
        <dbReference type="Google" id="ProtNLM"/>
    </source>
</evidence>
<feature type="chain" id="PRO_5042286445" description="Transmembrane protein" evidence="3">
    <location>
        <begin position="22"/>
        <end position="368"/>
    </location>
</feature>
<evidence type="ECO:0000313" key="5">
    <source>
        <dbReference type="Proteomes" id="UP001224775"/>
    </source>
</evidence>
<keyword evidence="2" id="KW-0812">Transmembrane</keyword>
<keyword evidence="5" id="KW-1185">Reference proteome</keyword>
<accession>A0AAD9DBZ3</accession>
<reference evidence="4" key="1">
    <citation type="submission" date="2023-06" db="EMBL/GenBank/DDBJ databases">
        <title>Survivors Of The Sea: Transcriptome response of Skeletonema marinoi to long-term dormancy.</title>
        <authorList>
            <person name="Pinder M.I.M."/>
            <person name="Kourtchenko O."/>
            <person name="Robertson E.K."/>
            <person name="Larsson T."/>
            <person name="Maumus F."/>
            <person name="Osuna-Cruz C.M."/>
            <person name="Vancaester E."/>
            <person name="Stenow R."/>
            <person name="Vandepoele K."/>
            <person name="Ploug H."/>
            <person name="Bruchert V."/>
            <person name="Godhe A."/>
            <person name="Topel M."/>
        </authorList>
    </citation>
    <scope>NUCLEOTIDE SEQUENCE</scope>
    <source>
        <strain evidence="4">R05AC</strain>
    </source>
</reference>
<dbReference type="AlphaFoldDB" id="A0AAD9DBZ3"/>
<gene>
    <name evidence="4" type="ORF">QTG54_009065</name>
</gene>
<keyword evidence="2" id="KW-1133">Transmembrane helix</keyword>
<feature type="transmembrane region" description="Helical" evidence="2">
    <location>
        <begin position="251"/>
        <end position="274"/>
    </location>
</feature>
<evidence type="ECO:0000256" key="2">
    <source>
        <dbReference type="SAM" id="Phobius"/>
    </source>
</evidence>
<proteinExistence type="predicted"/>
<feature type="compositionally biased region" description="Basic residues" evidence="1">
    <location>
        <begin position="72"/>
        <end position="93"/>
    </location>
</feature>
<sequence>MLKRSHFFPLLLSTSPLVVTTITVDTYPQEDVVQHHHYHLRHSAQQQQQVSVGRMRNNQPTTTVVMNQRQQQKQRRALGKSSKSKSQKAKSSKHSRDDGYHHYSSSHDDGDNLVASGDFANQYGMHDNGGEAEGDNDEDVAAPVQAGISFDILFDNNNNNADSSSSSAMTEDGDAIQGEGSDAEALEFSSFNDRIDNEEEGGGSASTLATSTNQEVSTESIDGFPTTTPNSTNIEVLKKWEIKPSGRTSAIAAAGVISLVSLGSVFFVTVGLIIHAKQSKRAAAVAGAAANNNNGVEDSSVDASSIWSANEGGGEDFIGDIAAAGGGEPMPMASPQPAGVSSIAAMGMASPLALQLSGRSGAGAFTFE</sequence>
<dbReference type="EMBL" id="JATAAI010000016">
    <property type="protein sequence ID" value="KAK1740115.1"/>
    <property type="molecule type" value="Genomic_DNA"/>
</dbReference>
<evidence type="ECO:0000256" key="1">
    <source>
        <dbReference type="SAM" id="MobiDB-lite"/>
    </source>
</evidence>
<feature type="compositionally biased region" description="Polar residues" evidence="1">
    <location>
        <begin position="205"/>
        <end position="230"/>
    </location>
</feature>
<feature type="region of interest" description="Disordered" evidence="1">
    <location>
        <begin position="62"/>
        <end position="137"/>
    </location>
</feature>
<evidence type="ECO:0000256" key="3">
    <source>
        <dbReference type="SAM" id="SignalP"/>
    </source>
</evidence>
<protein>
    <recommendedName>
        <fullName evidence="6">Transmembrane protein</fullName>
    </recommendedName>
</protein>